<gene>
    <name evidence="1" type="ORF">WR25_25285</name>
</gene>
<dbReference type="PANTHER" id="PTHR31389:SF4">
    <property type="entry name" value="LD39211P"/>
    <property type="match status" value="1"/>
</dbReference>
<dbReference type="PANTHER" id="PTHR31389">
    <property type="entry name" value="LD39211P"/>
    <property type="match status" value="1"/>
</dbReference>
<keyword evidence="2" id="KW-1185">Reference proteome</keyword>
<name>A0A2A2LV90_9BILA</name>
<sequence>MLFLSGIKHRENNEKSEWERTEALIPRIEDSRCGEQLDDEVTFITYASNDHFAESRAAILSLRSNNFTNKIIYYDLGLLSSDEIYREFKAFWILDSSIRFVNLTEWRRFNERVRSGAVESFALRFTADHSIFAATQAGMYEYLPLNVSIARKNMMFAATTFAVRSSFAKEAVKWNVLCALTKDCMDPPDAKIFCYFVNGSFGDFANCHRFDQSSINLILTSLKQRMAIPYQIETNGTIRDGFEPFGSVKREDVIRRKLDPIKC</sequence>
<organism evidence="1 2">
    <name type="scientific">Diploscapter pachys</name>
    <dbReference type="NCBI Taxonomy" id="2018661"/>
    <lineage>
        <taxon>Eukaryota</taxon>
        <taxon>Metazoa</taxon>
        <taxon>Ecdysozoa</taxon>
        <taxon>Nematoda</taxon>
        <taxon>Chromadorea</taxon>
        <taxon>Rhabditida</taxon>
        <taxon>Rhabditina</taxon>
        <taxon>Rhabditomorpha</taxon>
        <taxon>Rhabditoidea</taxon>
        <taxon>Rhabditidae</taxon>
        <taxon>Diploscapter</taxon>
    </lineage>
</organism>
<dbReference type="EMBL" id="LIAE01006403">
    <property type="protein sequence ID" value="PAV90103.1"/>
    <property type="molecule type" value="Genomic_DNA"/>
</dbReference>
<comment type="caution">
    <text evidence="1">The sequence shown here is derived from an EMBL/GenBank/DDBJ whole genome shotgun (WGS) entry which is preliminary data.</text>
</comment>
<proteinExistence type="predicted"/>
<dbReference type="AlphaFoldDB" id="A0A2A2LV90"/>
<dbReference type="OrthoDB" id="5785713at2759"/>
<evidence type="ECO:0000313" key="2">
    <source>
        <dbReference type="Proteomes" id="UP000218231"/>
    </source>
</evidence>
<dbReference type="Proteomes" id="UP000218231">
    <property type="component" value="Unassembled WGS sequence"/>
</dbReference>
<accession>A0A2A2LV90</accession>
<reference evidence="1 2" key="1">
    <citation type="journal article" date="2017" name="Curr. Biol.">
        <title>Genome architecture and evolution of a unichromosomal asexual nematode.</title>
        <authorList>
            <person name="Fradin H."/>
            <person name="Zegar C."/>
            <person name="Gutwein M."/>
            <person name="Lucas J."/>
            <person name="Kovtun M."/>
            <person name="Corcoran D."/>
            <person name="Baugh L.R."/>
            <person name="Kiontke K."/>
            <person name="Gunsalus K."/>
            <person name="Fitch D.H."/>
            <person name="Piano F."/>
        </authorList>
    </citation>
    <scope>NUCLEOTIDE SEQUENCE [LARGE SCALE GENOMIC DNA]</scope>
    <source>
        <strain evidence="1">PF1309</strain>
    </source>
</reference>
<protein>
    <submittedName>
        <fullName evidence="1">Uncharacterized protein</fullName>
    </submittedName>
</protein>
<evidence type="ECO:0000313" key="1">
    <source>
        <dbReference type="EMBL" id="PAV90103.1"/>
    </source>
</evidence>